<proteinExistence type="predicted"/>
<name>A0A9D1CYL0_9FIRM</name>
<organism evidence="1 2">
    <name type="scientific">Candidatus Coprosoma intestinipullorum</name>
    <dbReference type="NCBI Taxonomy" id="2840752"/>
    <lineage>
        <taxon>Bacteria</taxon>
        <taxon>Bacillati</taxon>
        <taxon>Bacillota</taxon>
        <taxon>Bacillota incertae sedis</taxon>
        <taxon>Candidatus Coprosoma</taxon>
    </lineage>
</organism>
<comment type="caution">
    <text evidence="1">The sequence shown here is derived from an EMBL/GenBank/DDBJ whole genome shotgun (WGS) entry which is preliminary data.</text>
</comment>
<gene>
    <name evidence="1" type="ORF">IAB27_01385</name>
</gene>
<accession>A0A9D1CYL0</accession>
<sequence>MRFIIEGYVNQIKSDDIIKFASSNNISISEEEALFLKELLKSHLDDVLSGNDAEVLQIIESRFDNFRFTKMKNLYLIYKDRYKSYL</sequence>
<evidence type="ECO:0000313" key="1">
    <source>
        <dbReference type="EMBL" id="HIQ90270.1"/>
    </source>
</evidence>
<protein>
    <submittedName>
        <fullName evidence="1">DUF2624 family protein</fullName>
    </submittedName>
</protein>
<dbReference type="AlphaFoldDB" id="A0A9D1CYL0"/>
<dbReference type="EMBL" id="DVFV01000028">
    <property type="protein sequence ID" value="HIQ90270.1"/>
    <property type="molecule type" value="Genomic_DNA"/>
</dbReference>
<dbReference type="Proteomes" id="UP000886786">
    <property type="component" value="Unassembled WGS sequence"/>
</dbReference>
<reference evidence="1" key="2">
    <citation type="journal article" date="2021" name="PeerJ">
        <title>Extensive microbial diversity within the chicken gut microbiome revealed by metagenomics and culture.</title>
        <authorList>
            <person name="Gilroy R."/>
            <person name="Ravi A."/>
            <person name="Getino M."/>
            <person name="Pursley I."/>
            <person name="Horton D.L."/>
            <person name="Alikhan N.F."/>
            <person name="Baker D."/>
            <person name="Gharbi K."/>
            <person name="Hall N."/>
            <person name="Watson M."/>
            <person name="Adriaenssens E.M."/>
            <person name="Foster-Nyarko E."/>
            <person name="Jarju S."/>
            <person name="Secka A."/>
            <person name="Antonio M."/>
            <person name="Oren A."/>
            <person name="Chaudhuri R.R."/>
            <person name="La Ragione R."/>
            <person name="Hildebrand F."/>
            <person name="Pallen M.J."/>
        </authorList>
    </citation>
    <scope>NUCLEOTIDE SEQUENCE</scope>
    <source>
        <strain evidence="1">CHK147-3167</strain>
    </source>
</reference>
<evidence type="ECO:0000313" key="2">
    <source>
        <dbReference type="Proteomes" id="UP000886786"/>
    </source>
</evidence>
<reference evidence="1" key="1">
    <citation type="submission" date="2020-10" db="EMBL/GenBank/DDBJ databases">
        <authorList>
            <person name="Gilroy R."/>
        </authorList>
    </citation>
    <scope>NUCLEOTIDE SEQUENCE</scope>
    <source>
        <strain evidence="1">CHK147-3167</strain>
    </source>
</reference>